<name>A0ACC2PK56_9HYME</name>
<reference evidence="1" key="1">
    <citation type="submission" date="2023-04" db="EMBL/GenBank/DDBJ databases">
        <title>A chromosome-level genome assembly of the parasitoid wasp Eretmocerus hayati.</title>
        <authorList>
            <person name="Zhong Y."/>
            <person name="Liu S."/>
            <person name="Liu Y."/>
        </authorList>
    </citation>
    <scope>NUCLEOTIDE SEQUENCE</scope>
    <source>
        <strain evidence="1">ZJU_SS_LIU_2023</strain>
    </source>
</reference>
<keyword evidence="2" id="KW-1185">Reference proteome</keyword>
<organism evidence="1 2">
    <name type="scientific">Eretmocerus hayati</name>
    <dbReference type="NCBI Taxonomy" id="131215"/>
    <lineage>
        <taxon>Eukaryota</taxon>
        <taxon>Metazoa</taxon>
        <taxon>Ecdysozoa</taxon>
        <taxon>Arthropoda</taxon>
        <taxon>Hexapoda</taxon>
        <taxon>Insecta</taxon>
        <taxon>Pterygota</taxon>
        <taxon>Neoptera</taxon>
        <taxon>Endopterygota</taxon>
        <taxon>Hymenoptera</taxon>
        <taxon>Apocrita</taxon>
        <taxon>Proctotrupomorpha</taxon>
        <taxon>Chalcidoidea</taxon>
        <taxon>Aphelinidae</taxon>
        <taxon>Aphelininae</taxon>
        <taxon>Eretmocerus</taxon>
    </lineage>
</organism>
<accession>A0ACC2PK56</accession>
<evidence type="ECO:0000313" key="2">
    <source>
        <dbReference type="Proteomes" id="UP001239111"/>
    </source>
</evidence>
<dbReference type="EMBL" id="CM056741">
    <property type="protein sequence ID" value="KAJ8683841.1"/>
    <property type="molecule type" value="Genomic_DNA"/>
</dbReference>
<proteinExistence type="predicted"/>
<dbReference type="Proteomes" id="UP001239111">
    <property type="component" value="Chromosome 1"/>
</dbReference>
<comment type="caution">
    <text evidence="1">The sequence shown here is derived from an EMBL/GenBank/DDBJ whole genome shotgun (WGS) entry which is preliminary data.</text>
</comment>
<gene>
    <name evidence="1" type="ORF">QAD02_019633</name>
</gene>
<evidence type="ECO:0000313" key="1">
    <source>
        <dbReference type="EMBL" id="KAJ8683841.1"/>
    </source>
</evidence>
<sequence>MNRLQKRSSKSPAMQPVTGIFSLAVSIVILVATHNLYIVESSSATRTSSLERYIAGPATFVFDANVTKGNDSLLYASCDDSKYPDEIFCSLTLENHTKDLSHKLSNNTCSLTLKAQDGFSLSHRHVPLESFSESKVIVTWALSVPNQTISRHLRVAIVDMSNCEVKYLSFDLGDRKPPLEGNVIVYGNSFDVFVSDVNLCSSQSLDRCRQRYDEFGKIIGDPKSFGTSLSTARILPATPSSGFFVGGFSEFGSAYKVEYLDESGSLKFETYLKGLHGSAYAFSTAHNLLGLCWLTVMDIDKCGLIDPTSNSTISYTLYLPRDSTVVAMLNIKIGGFLLLTWKRNCAADDAECRSFEVLRVHQDGQQGERAELPGIRIKCDVLRAAIAEINHEYCFYLVCSYNEYEKSKKLRSTLKYNTVCIAKSELEVQEQNIMLLSDT</sequence>
<protein>
    <submittedName>
        <fullName evidence="1">Uncharacterized protein</fullName>
    </submittedName>
</protein>